<accession>A0A8H5G6T7</accession>
<dbReference type="OrthoDB" id="3257429at2759"/>
<organism evidence="3 4">
    <name type="scientific">Leucocoprinus leucothites</name>
    <dbReference type="NCBI Taxonomy" id="201217"/>
    <lineage>
        <taxon>Eukaryota</taxon>
        <taxon>Fungi</taxon>
        <taxon>Dikarya</taxon>
        <taxon>Basidiomycota</taxon>
        <taxon>Agaricomycotina</taxon>
        <taxon>Agaricomycetes</taxon>
        <taxon>Agaricomycetidae</taxon>
        <taxon>Agaricales</taxon>
        <taxon>Agaricineae</taxon>
        <taxon>Agaricaceae</taxon>
        <taxon>Leucocoprinus</taxon>
    </lineage>
</organism>
<feature type="region of interest" description="Disordered" evidence="1">
    <location>
        <begin position="52"/>
        <end position="99"/>
    </location>
</feature>
<feature type="compositionally biased region" description="Low complexity" evidence="1">
    <location>
        <begin position="67"/>
        <end position="93"/>
    </location>
</feature>
<proteinExistence type="predicted"/>
<comment type="caution">
    <text evidence="3">The sequence shown here is derived from an EMBL/GenBank/DDBJ whole genome shotgun (WGS) entry which is preliminary data.</text>
</comment>
<gene>
    <name evidence="3" type="ORF">D9756_003232</name>
</gene>
<reference evidence="3 4" key="1">
    <citation type="journal article" date="2020" name="ISME J.">
        <title>Uncovering the hidden diversity of litter-decomposition mechanisms in mushroom-forming fungi.</title>
        <authorList>
            <person name="Floudas D."/>
            <person name="Bentzer J."/>
            <person name="Ahren D."/>
            <person name="Johansson T."/>
            <person name="Persson P."/>
            <person name="Tunlid A."/>
        </authorList>
    </citation>
    <scope>NUCLEOTIDE SEQUENCE [LARGE SCALE GENOMIC DNA]</scope>
    <source>
        <strain evidence="3 4">CBS 146.42</strain>
    </source>
</reference>
<evidence type="ECO:0000256" key="2">
    <source>
        <dbReference type="SAM" id="SignalP"/>
    </source>
</evidence>
<feature type="chain" id="PRO_5034092749" evidence="2">
    <location>
        <begin position="21"/>
        <end position="182"/>
    </location>
</feature>
<dbReference type="EMBL" id="JAACJO010000004">
    <property type="protein sequence ID" value="KAF5359260.1"/>
    <property type="molecule type" value="Genomic_DNA"/>
</dbReference>
<dbReference type="Proteomes" id="UP000559027">
    <property type="component" value="Unassembled WGS sequence"/>
</dbReference>
<dbReference type="AlphaFoldDB" id="A0A8H5G6T7"/>
<evidence type="ECO:0000313" key="3">
    <source>
        <dbReference type="EMBL" id="KAF5359260.1"/>
    </source>
</evidence>
<keyword evidence="2" id="KW-0732">Signal</keyword>
<evidence type="ECO:0000256" key="1">
    <source>
        <dbReference type="SAM" id="MobiDB-lite"/>
    </source>
</evidence>
<protein>
    <submittedName>
        <fullName evidence="3">Uncharacterized protein</fullName>
    </submittedName>
</protein>
<feature type="compositionally biased region" description="Pro residues" evidence="1">
    <location>
        <begin position="57"/>
        <end position="66"/>
    </location>
</feature>
<evidence type="ECO:0000313" key="4">
    <source>
        <dbReference type="Proteomes" id="UP000559027"/>
    </source>
</evidence>
<name>A0A8H5G6T7_9AGAR</name>
<sequence length="182" mass="18228">MNILLLVPCLCLALFSVAQTLTTINAAGSSVVVVVSTDPAGINPPVTQTIQTLAPGAPAPGNPTPTPNTATTQATTTTPPAAPPAVQGPVAEPAPTPQGAGGVTPYTYITVINGVTTTVADNFTPTNPASTPVTPTGTGTIWDYSQYMSVFGAPQATSGAVSQSKAFGSLMMMTCLVTILIL</sequence>
<keyword evidence="4" id="KW-1185">Reference proteome</keyword>
<feature type="signal peptide" evidence="2">
    <location>
        <begin position="1"/>
        <end position="20"/>
    </location>
</feature>